<evidence type="ECO:0000313" key="3">
    <source>
        <dbReference type="EMBL" id="MFC4334249.1"/>
    </source>
</evidence>
<accession>A0ABV8TUS9</accession>
<keyword evidence="1" id="KW-0812">Transmembrane</keyword>
<organism evidence="3 4">
    <name type="scientific">Salininema proteolyticum</name>
    <dbReference type="NCBI Taxonomy" id="1607685"/>
    <lineage>
        <taxon>Bacteria</taxon>
        <taxon>Bacillati</taxon>
        <taxon>Actinomycetota</taxon>
        <taxon>Actinomycetes</taxon>
        <taxon>Glycomycetales</taxon>
        <taxon>Glycomycetaceae</taxon>
        <taxon>Salininema</taxon>
    </lineage>
</organism>
<dbReference type="EMBL" id="JBHSDK010000003">
    <property type="protein sequence ID" value="MFC4334249.1"/>
    <property type="molecule type" value="Genomic_DNA"/>
</dbReference>
<dbReference type="GO" id="GO:0004519">
    <property type="term" value="F:endonuclease activity"/>
    <property type="evidence" value="ECO:0007669"/>
    <property type="project" value="UniProtKB-KW"/>
</dbReference>
<keyword evidence="1" id="KW-1133">Transmembrane helix</keyword>
<feature type="transmembrane region" description="Helical" evidence="1">
    <location>
        <begin position="33"/>
        <end position="55"/>
    </location>
</feature>
<feature type="transmembrane region" description="Helical" evidence="1">
    <location>
        <begin position="61"/>
        <end position="80"/>
    </location>
</feature>
<evidence type="ECO:0000313" key="4">
    <source>
        <dbReference type="Proteomes" id="UP001595823"/>
    </source>
</evidence>
<dbReference type="RefSeq" id="WP_380617983.1">
    <property type="nucleotide sequence ID" value="NZ_JBHSDK010000003.1"/>
</dbReference>
<dbReference type="Proteomes" id="UP001595823">
    <property type="component" value="Unassembled WGS sequence"/>
</dbReference>
<protein>
    <submittedName>
        <fullName evidence="3">Endonuclease/exonuclease/phosphatase family protein</fullName>
    </submittedName>
</protein>
<gene>
    <name evidence="3" type="ORF">ACFPET_03455</name>
</gene>
<name>A0ABV8TUS9_9ACTN</name>
<dbReference type="SUPFAM" id="SSF56219">
    <property type="entry name" value="DNase I-like"/>
    <property type="match status" value="1"/>
</dbReference>
<sequence>MLRSPFIRVLSWILSALAVAFVVIRLAGWDRGFVLVALVGFVPAAALCLLLLGGGQALARHWWQAAVSGLCGLALVAVWVPRGMEGSPASEGDLTVLSVNLLVGAADVEKVVEYVEEREVDVMAVQELTPHAEDRFGELGLDAVMPHSIRETGWDASGSALYSRHPLERLEGAEPDGIFHQFAARVSVPGEGAFNFMAVHTAAPRFTWRVPLWEEDMDSFPEPGGDPWILAGDFNSTLDHSALRRVLDQGYDDAASVTGGAMAATWRMEGYLGGWLRAPGMTLDHVLVSRDTVAVADYEVLDDIGSDHRPILVEAAVF</sequence>
<dbReference type="Pfam" id="PF03372">
    <property type="entry name" value="Exo_endo_phos"/>
    <property type="match status" value="1"/>
</dbReference>
<dbReference type="InterPro" id="IPR036691">
    <property type="entry name" value="Endo/exonu/phosph_ase_sf"/>
</dbReference>
<feature type="transmembrane region" description="Helical" evidence="1">
    <location>
        <begin position="6"/>
        <end position="26"/>
    </location>
</feature>
<keyword evidence="3" id="KW-0255">Endonuclease</keyword>
<keyword evidence="3" id="KW-0378">Hydrolase</keyword>
<keyword evidence="1" id="KW-0472">Membrane</keyword>
<dbReference type="InterPro" id="IPR005135">
    <property type="entry name" value="Endo/exonuclease/phosphatase"/>
</dbReference>
<evidence type="ECO:0000256" key="1">
    <source>
        <dbReference type="SAM" id="Phobius"/>
    </source>
</evidence>
<keyword evidence="3" id="KW-0540">Nuclease</keyword>
<dbReference type="Gene3D" id="3.60.10.10">
    <property type="entry name" value="Endonuclease/exonuclease/phosphatase"/>
    <property type="match status" value="1"/>
</dbReference>
<proteinExistence type="predicted"/>
<keyword evidence="4" id="KW-1185">Reference proteome</keyword>
<feature type="domain" description="Endonuclease/exonuclease/phosphatase" evidence="2">
    <location>
        <begin position="97"/>
        <end position="308"/>
    </location>
</feature>
<evidence type="ECO:0000259" key="2">
    <source>
        <dbReference type="Pfam" id="PF03372"/>
    </source>
</evidence>
<comment type="caution">
    <text evidence="3">The sequence shown here is derived from an EMBL/GenBank/DDBJ whole genome shotgun (WGS) entry which is preliminary data.</text>
</comment>
<reference evidence="4" key="1">
    <citation type="journal article" date="2019" name="Int. J. Syst. Evol. Microbiol.">
        <title>The Global Catalogue of Microorganisms (GCM) 10K type strain sequencing project: providing services to taxonomists for standard genome sequencing and annotation.</title>
        <authorList>
            <consortium name="The Broad Institute Genomics Platform"/>
            <consortium name="The Broad Institute Genome Sequencing Center for Infectious Disease"/>
            <person name="Wu L."/>
            <person name="Ma J."/>
        </authorList>
    </citation>
    <scope>NUCLEOTIDE SEQUENCE [LARGE SCALE GENOMIC DNA]</scope>
    <source>
        <strain evidence="4">IBRC-M 10908</strain>
    </source>
</reference>